<organism evidence="2 3">
    <name type="scientific">Nannocystis exedens</name>
    <dbReference type="NCBI Taxonomy" id="54"/>
    <lineage>
        <taxon>Bacteria</taxon>
        <taxon>Pseudomonadati</taxon>
        <taxon>Myxococcota</taxon>
        <taxon>Polyangia</taxon>
        <taxon>Nannocystales</taxon>
        <taxon>Nannocystaceae</taxon>
        <taxon>Nannocystis</taxon>
    </lineage>
</organism>
<dbReference type="STRING" id="54.SAMN02745121_06051"/>
<evidence type="ECO:0000259" key="1">
    <source>
        <dbReference type="PROSITE" id="PS50075"/>
    </source>
</evidence>
<sequence length="77" mass="8674">MSTTLDTLIRLAAKRFGADPAQLRAEDDLFERLGIDSFQAVELISDVEDEFDVELPDYELQGIKTFAALAQKIDARR</sequence>
<keyword evidence="3" id="KW-1185">Reference proteome</keyword>
<dbReference type="RefSeq" id="WP_096332471.1">
    <property type="nucleotide sequence ID" value="NZ_FOMX01000022.1"/>
</dbReference>
<proteinExistence type="predicted"/>
<evidence type="ECO:0000313" key="2">
    <source>
        <dbReference type="EMBL" id="SFE91188.1"/>
    </source>
</evidence>
<dbReference type="InterPro" id="IPR009081">
    <property type="entry name" value="PP-bd_ACP"/>
</dbReference>
<protein>
    <submittedName>
        <fullName evidence="2">Acyl carrier protein</fullName>
    </submittedName>
</protein>
<gene>
    <name evidence="2" type="ORF">SAMN02745121_06051</name>
</gene>
<dbReference type="Proteomes" id="UP000199400">
    <property type="component" value="Unassembled WGS sequence"/>
</dbReference>
<dbReference type="InterPro" id="IPR036736">
    <property type="entry name" value="ACP-like_sf"/>
</dbReference>
<dbReference type="Pfam" id="PF00550">
    <property type="entry name" value="PP-binding"/>
    <property type="match status" value="1"/>
</dbReference>
<feature type="domain" description="Carrier" evidence="1">
    <location>
        <begin position="1"/>
        <end position="77"/>
    </location>
</feature>
<dbReference type="OrthoDB" id="2665189at2"/>
<dbReference type="SUPFAM" id="SSF47336">
    <property type="entry name" value="ACP-like"/>
    <property type="match status" value="1"/>
</dbReference>
<dbReference type="AlphaFoldDB" id="A0A1I2EFE9"/>
<dbReference type="EMBL" id="FOMX01000022">
    <property type="protein sequence ID" value="SFE91188.1"/>
    <property type="molecule type" value="Genomic_DNA"/>
</dbReference>
<dbReference type="PROSITE" id="PS50075">
    <property type="entry name" value="CARRIER"/>
    <property type="match status" value="1"/>
</dbReference>
<evidence type="ECO:0000313" key="3">
    <source>
        <dbReference type="Proteomes" id="UP000199400"/>
    </source>
</evidence>
<name>A0A1I2EFE9_9BACT</name>
<accession>A0A1I2EFE9</accession>
<reference evidence="3" key="1">
    <citation type="submission" date="2016-10" db="EMBL/GenBank/DDBJ databases">
        <authorList>
            <person name="Varghese N."/>
            <person name="Submissions S."/>
        </authorList>
    </citation>
    <scope>NUCLEOTIDE SEQUENCE [LARGE SCALE GENOMIC DNA]</scope>
    <source>
        <strain evidence="3">ATCC 25963</strain>
    </source>
</reference>
<dbReference type="Gene3D" id="1.10.1200.10">
    <property type="entry name" value="ACP-like"/>
    <property type="match status" value="1"/>
</dbReference>